<dbReference type="Proteomes" id="UP001196068">
    <property type="component" value="Unassembled WGS sequence"/>
</dbReference>
<dbReference type="AlphaFoldDB" id="A0AAF1JZH8"/>
<evidence type="ECO:0000259" key="4">
    <source>
        <dbReference type="Pfam" id="PF00535"/>
    </source>
</evidence>
<dbReference type="PANTHER" id="PTHR43179">
    <property type="entry name" value="RHAMNOSYLTRANSFERASE WBBL"/>
    <property type="match status" value="1"/>
</dbReference>
<sequence length="776" mass="81557">MSQIGTTQELQAAPRRLHGFAHASPEHEAADDGQALGLWRLPAGLLVVEAPAIADASGAVLLFDGNPLQPPQGTIMLGTGASLRRLIAIRPPDGAPLARISFEAQAHVHASASLAEAHPVETFARLLAGDTMGEQARFLRFLVETCGPIFRIARHPGFATFLLRLAHAIVVRQGPACPPAHPLTRPGTPALSMWHVPGASGAGLWQLLSAAGTQRIAPPVGGVLMLESRHAALRASFLLPPPGPDGAARPPLRLAASAPRLPGLLEAGAATAPAERAVARALFRRIAAQPGDVLATRLLRDRRLLSRPAALRRLDDPARPIGGALELAVSDGGGGVFIAGWLRDPLGMVSGGLALRDLMTGQTLPVPAHALHRVARADLAAEFGKAAHGDAGPRPGFLAHLPQAEAMTGGPVAQWGLDLRLASGETIQLIAPPGLLPPGRARALVLRAVHPQGLSAPILDECLTPAVARLQRATLDCLGAPEIIRIGRPPVRAPVAIIIPLYRNLRFLPFQVAAFASDAGLRAGAEIIFVLDSPEQRDAVEHLLRGLHAIHAMPMSLVVMATNAGYASASNAGAAAAGGAAKYLLLLNSDVIPAAPGWVGAMLAPMRRDGRILAVGPKLLFEDGSVQHAGLFFARHGPQGDWLNGHYGKGMPRRHPDVLRARSVPGVTGAALLVRRDAFAQVGGFCTDYVIGDYEDSDLCLRLRALGGDIRYAPAAELYHFERQSIMGHAGYAQTLACAHNRRLHHRRWDATITALMVGFGTGRNAAYAARPAVAA</sequence>
<organism evidence="5 6">
    <name type="scientific">Plastoroseomonas arctica</name>
    <dbReference type="NCBI Taxonomy" id="1509237"/>
    <lineage>
        <taxon>Bacteria</taxon>
        <taxon>Pseudomonadati</taxon>
        <taxon>Pseudomonadota</taxon>
        <taxon>Alphaproteobacteria</taxon>
        <taxon>Acetobacterales</taxon>
        <taxon>Acetobacteraceae</taxon>
        <taxon>Plastoroseomonas</taxon>
    </lineage>
</organism>
<dbReference type="InterPro" id="IPR029044">
    <property type="entry name" value="Nucleotide-diphossugar_trans"/>
</dbReference>
<dbReference type="SUPFAM" id="SSF53448">
    <property type="entry name" value="Nucleotide-diphospho-sugar transferases"/>
    <property type="match status" value="1"/>
</dbReference>
<dbReference type="EMBL" id="JAAEDH010000022">
    <property type="protein sequence ID" value="MBR0656785.1"/>
    <property type="molecule type" value="Genomic_DNA"/>
</dbReference>
<dbReference type="RefSeq" id="WP_211875654.1">
    <property type="nucleotide sequence ID" value="NZ_JAAEDH010000022.1"/>
</dbReference>
<comment type="similarity">
    <text evidence="1">Belongs to the glycosyltransferase 2 family.</text>
</comment>
<keyword evidence="6" id="KW-1185">Reference proteome</keyword>
<reference evidence="5" key="2">
    <citation type="journal article" date="2021" name="Syst. Appl. Microbiol.">
        <title>Roseomonas hellenica sp. nov., isolated from roots of wild-growing Alkanna tinctoria.</title>
        <authorList>
            <person name="Rat A."/>
            <person name="Naranjo H.D."/>
            <person name="Lebbe L."/>
            <person name="Cnockaert M."/>
            <person name="Krigas N."/>
            <person name="Grigoriadou K."/>
            <person name="Maloupa E."/>
            <person name="Willems A."/>
        </authorList>
    </citation>
    <scope>NUCLEOTIDE SEQUENCE</scope>
    <source>
        <strain evidence="5">LMG 28251</strain>
    </source>
</reference>
<dbReference type="InterPro" id="IPR001173">
    <property type="entry name" value="Glyco_trans_2-like"/>
</dbReference>
<evidence type="ECO:0000256" key="2">
    <source>
        <dbReference type="ARBA" id="ARBA00022676"/>
    </source>
</evidence>
<dbReference type="Pfam" id="PF00535">
    <property type="entry name" value="Glycos_transf_2"/>
    <property type="match status" value="1"/>
</dbReference>
<evidence type="ECO:0000256" key="1">
    <source>
        <dbReference type="ARBA" id="ARBA00006739"/>
    </source>
</evidence>
<accession>A0AAF1JZH8</accession>
<dbReference type="Gene3D" id="3.90.550.10">
    <property type="entry name" value="Spore Coat Polysaccharide Biosynthesis Protein SpsA, Chain A"/>
    <property type="match status" value="1"/>
</dbReference>
<comment type="caution">
    <text evidence="5">The sequence shown here is derived from an EMBL/GenBank/DDBJ whole genome shotgun (WGS) entry which is preliminary data.</text>
</comment>
<feature type="domain" description="Glycosyltransferase 2-like" evidence="4">
    <location>
        <begin position="497"/>
        <end position="681"/>
    </location>
</feature>
<proteinExistence type="inferred from homology"/>
<gene>
    <name evidence="5" type="ORF">GXW79_17025</name>
</gene>
<evidence type="ECO:0000256" key="3">
    <source>
        <dbReference type="ARBA" id="ARBA00022679"/>
    </source>
</evidence>
<dbReference type="PANTHER" id="PTHR43179:SF12">
    <property type="entry name" value="GALACTOFURANOSYLTRANSFERASE GLFT2"/>
    <property type="match status" value="1"/>
</dbReference>
<protein>
    <submittedName>
        <fullName evidence="5">Glycosyltransferase family 2 protein</fullName>
    </submittedName>
</protein>
<reference evidence="5" key="1">
    <citation type="submission" date="2020-01" db="EMBL/GenBank/DDBJ databases">
        <authorList>
            <person name="Rat A."/>
        </authorList>
    </citation>
    <scope>NUCLEOTIDE SEQUENCE</scope>
    <source>
        <strain evidence="5">LMG 28251</strain>
    </source>
</reference>
<name>A0AAF1JZH8_9PROT</name>
<evidence type="ECO:0000313" key="6">
    <source>
        <dbReference type="Proteomes" id="UP001196068"/>
    </source>
</evidence>
<keyword evidence="3" id="KW-0808">Transferase</keyword>
<dbReference type="GO" id="GO:0016757">
    <property type="term" value="F:glycosyltransferase activity"/>
    <property type="evidence" value="ECO:0007669"/>
    <property type="project" value="UniProtKB-KW"/>
</dbReference>
<evidence type="ECO:0000313" key="5">
    <source>
        <dbReference type="EMBL" id="MBR0656785.1"/>
    </source>
</evidence>
<keyword evidence="2" id="KW-0328">Glycosyltransferase</keyword>